<dbReference type="EMBL" id="BRPK01000004">
    <property type="protein sequence ID" value="GLB37028.1"/>
    <property type="molecule type" value="Genomic_DNA"/>
</dbReference>
<keyword evidence="3" id="KW-1185">Reference proteome</keyword>
<evidence type="ECO:0000313" key="3">
    <source>
        <dbReference type="Proteomes" id="UP001063166"/>
    </source>
</evidence>
<reference evidence="2" key="1">
    <citation type="submission" date="2022-07" db="EMBL/GenBank/DDBJ databases">
        <title>The genome of Lyophyllum shimeji provides insight into the initial evolution of ectomycorrhizal fungal genome.</title>
        <authorList>
            <person name="Kobayashi Y."/>
            <person name="Shibata T."/>
            <person name="Hirakawa H."/>
            <person name="Shigenobu S."/>
            <person name="Nishiyama T."/>
            <person name="Yamada A."/>
            <person name="Hasebe M."/>
            <person name="Kawaguchi M."/>
        </authorList>
    </citation>
    <scope>NUCLEOTIDE SEQUENCE</scope>
    <source>
        <strain evidence="2">AT787</strain>
    </source>
</reference>
<dbReference type="SUPFAM" id="SSF56112">
    <property type="entry name" value="Protein kinase-like (PK-like)"/>
    <property type="match status" value="1"/>
</dbReference>
<dbReference type="Gene3D" id="3.90.1200.10">
    <property type="match status" value="1"/>
</dbReference>
<dbReference type="InterPro" id="IPR002575">
    <property type="entry name" value="Aminoglycoside_PTrfase"/>
</dbReference>
<protein>
    <submittedName>
        <fullName evidence="2">Integral peroxisomal membrane peroxin</fullName>
    </submittedName>
</protein>
<sequence>MVERGTDTVDCSEANDTLPAYVHTVAPDPRRQDPIDNPRIAEEGCLGVTQERKYYKYENPEGPVFIKRNLTPSEYMVNYYGELVLPRMSMERLKNEAAAIRYIQSHTNIFTPNIRCAFEDHGRYYLITDLVPGVRMADLPDEKKAPVIEELKGYVAQMHTITSKVMGGLSGEVILPYRVARAMPPNRSLQLREATSPEFVLCHNDLSQHNVILDETTLKIKAILDWEYAGFFPPEFDRPFYLRVGPSVAMKGEEDDVPQLLEVLESWKAADVLEPIAPYSVPARDLGGHLAVTLLRIASAPYTGIPAYGLHVDGWILAIRLSLSYIRRACVRWHFMKDLEDQLEKAIFPWKLCANSFTTHAIAFRLTMEAMPILKDPIPPIPPRVHITTRADTEVQLSLSTTQLIQVQQIARFTMPGEMIKCSKCNATYSSDHGGCPNCSVAP</sequence>
<accession>A0A9P3UKV2</accession>
<gene>
    <name evidence="2" type="ORF">LshimejAT787_0400790</name>
</gene>
<proteinExistence type="predicted"/>
<dbReference type="InterPro" id="IPR051678">
    <property type="entry name" value="AGP_Transferase"/>
</dbReference>
<evidence type="ECO:0000259" key="1">
    <source>
        <dbReference type="Pfam" id="PF01636"/>
    </source>
</evidence>
<dbReference type="PANTHER" id="PTHR21310">
    <property type="entry name" value="AMINOGLYCOSIDE PHOSPHOTRANSFERASE-RELATED-RELATED"/>
    <property type="match status" value="1"/>
</dbReference>
<dbReference type="AlphaFoldDB" id="A0A9P3UKV2"/>
<dbReference type="InterPro" id="IPR011009">
    <property type="entry name" value="Kinase-like_dom_sf"/>
</dbReference>
<organism evidence="2 3">
    <name type="scientific">Lyophyllum shimeji</name>
    <name type="common">Hon-shimeji</name>
    <name type="synonym">Tricholoma shimeji</name>
    <dbReference type="NCBI Taxonomy" id="47721"/>
    <lineage>
        <taxon>Eukaryota</taxon>
        <taxon>Fungi</taxon>
        <taxon>Dikarya</taxon>
        <taxon>Basidiomycota</taxon>
        <taxon>Agaricomycotina</taxon>
        <taxon>Agaricomycetes</taxon>
        <taxon>Agaricomycetidae</taxon>
        <taxon>Agaricales</taxon>
        <taxon>Tricholomatineae</taxon>
        <taxon>Lyophyllaceae</taxon>
        <taxon>Lyophyllum</taxon>
    </lineage>
</organism>
<feature type="domain" description="Aminoglycoside phosphotransferase" evidence="1">
    <location>
        <begin position="189"/>
        <end position="237"/>
    </location>
</feature>
<dbReference type="CDD" id="cd05120">
    <property type="entry name" value="APH_ChoK_like"/>
    <property type="match status" value="1"/>
</dbReference>
<dbReference type="PANTHER" id="PTHR21310:SF39">
    <property type="entry name" value="AMINOGLYCOSIDE PHOSPHOTRANSFERASE DOMAIN-CONTAINING PROTEIN"/>
    <property type="match status" value="1"/>
</dbReference>
<evidence type="ECO:0000313" key="2">
    <source>
        <dbReference type="EMBL" id="GLB37028.1"/>
    </source>
</evidence>
<dbReference type="Proteomes" id="UP001063166">
    <property type="component" value="Unassembled WGS sequence"/>
</dbReference>
<dbReference type="OrthoDB" id="8300194at2759"/>
<name>A0A9P3UKV2_LYOSH</name>
<dbReference type="Pfam" id="PF01636">
    <property type="entry name" value="APH"/>
    <property type="match status" value="1"/>
</dbReference>
<comment type="caution">
    <text evidence="2">The sequence shown here is derived from an EMBL/GenBank/DDBJ whole genome shotgun (WGS) entry which is preliminary data.</text>
</comment>